<feature type="region of interest" description="Disordered" evidence="1">
    <location>
        <begin position="216"/>
        <end position="256"/>
    </location>
</feature>
<keyword evidence="3" id="KW-1185">Reference proteome</keyword>
<evidence type="ECO:0000313" key="3">
    <source>
        <dbReference type="Proteomes" id="UP000027265"/>
    </source>
</evidence>
<feature type="compositionally biased region" description="Low complexity" evidence="1">
    <location>
        <begin position="332"/>
        <end position="341"/>
    </location>
</feature>
<feature type="region of interest" description="Disordered" evidence="1">
    <location>
        <begin position="1421"/>
        <end position="1448"/>
    </location>
</feature>
<feature type="region of interest" description="Disordered" evidence="1">
    <location>
        <begin position="1243"/>
        <end position="1394"/>
    </location>
</feature>
<feature type="compositionally biased region" description="Basic residues" evidence="1">
    <location>
        <begin position="1342"/>
        <end position="1361"/>
    </location>
</feature>
<organism evidence="2 3">
    <name type="scientific">Jaapia argillacea MUCL 33604</name>
    <dbReference type="NCBI Taxonomy" id="933084"/>
    <lineage>
        <taxon>Eukaryota</taxon>
        <taxon>Fungi</taxon>
        <taxon>Dikarya</taxon>
        <taxon>Basidiomycota</taxon>
        <taxon>Agaricomycotina</taxon>
        <taxon>Agaricomycetes</taxon>
        <taxon>Agaricomycetidae</taxon>
        <taxon>Jaapiales</taxon>
        <taxon>Jaapiaceae</taxon>
        <taxon>Jaapia</taxon>
    </lineage>
</organism>
<feature type="region of interest" description="Disordered" evidence="1">
    <location>
        <begin position="883"/>
        <end position="968"/>
    </location>
</feature>
<feature type="compositionally biased region" description="Basic and acidic residues" evidence="1">
    <location>
        <begin position="933"/>
        <end position="963"/>
    </location>
</feature>
<feature type="region of interest" description="Disordered" evidence="1">
    <location>
        <begin position="73"/>
        <end position="96"/>
    </location>
</feature>
<protein>
    <submittedName>
        <fullName evidence="2">Uncharacterized protein</fullName>
    </submittedName>
</protein>
<dbReference type="HOGENOM" id="CLU_247826_0_0_1"/>
<reference evidence="3" key="1">
    <citation type="journal article" date="2014" name="Proc. Natl. Acad. Sci. U.S.A.">
        <title>Extensive sampling of basidiomycete genomes demonstrates inadequacy of the white-rot/brown-rot paradigm for wood decay fungi.</title>
        <authorList>
            <person name="Riley R."/>
            <person name="Salamov A.A."/>
            <person name="Brown D.W."/>
            <person name="Nagy L.G."/>
            <person name="Floudas D."/>
            <person name="Held B.W."/>
            <person name="Levasseur A."/>
            <person name="Lombard V."/>
            <person name="Morin E."/>
            <person name="Otillar R."/>
            <person name="Lindquist E.A."/>
            <person name="Sun H."/>
            <person name="LaButti K.M."/>
            <person name="Schmutz J."/>
            <person name="Jabbour D."/>
            <person name="Luo H."/>
            <person name="Baker S.E."/>
            <person name="Pisabarro A.G."/>
            <person name="Walton J.D."/>
            <person name="Blanchette R.A."/>
            <person name="Henrissat B."/>
            <person name="Martin F."/>
            <person name="Cullen D."/>
            <person name="Hibbett D.S."/>
            <person name="Grigoriev I.V."/>
        </authorList>
    </citation>
    <scope>NUCLEOTIDE SEQUENCE [LARGE SCALE GENOMIC DNA]</scope>
    <source>
        <strain evidence="3">MUCL 33604</strain>
    </source>
</reference>
<dbReference type="InParanoid" id="A0A067P6A4"/>
<dbReference type="OrthoDB" id="3224221at2759"/>
<feature type="compositionally biased region" description="Low complexity" evidence="1">
    <location>
        <begin position="651"/>
        <end position="664"/>
    </location>
</feature>
<feature type="compositionally biased region" description="Polar residues" evidence="1">
    <location>
        <begin position="1243"/>
        <end position="1252"/>
    </location>
</feature>
<feature type="compositionally biased region" description="Basic and acidic residues" evidence="1">
    <location>
        <begin position="1435"/>
        <end position="1448"/>
    </location>
</feature>
<accession>A0A067P6A4</accession>
<feature type="region of interest" description="Disordered" evidence="1">
    <location>
        <begin position="759"/>
        <end position="794"/>
    </location>
</feature>
<dbReference type="Proteomes" id="UP000027265">
    <property type="component" value="Unassembled WGS sequence"/>
</dbReference>
<evidence type="ECO:0000256" key="1">
    <source>
        <dbReference type="SAM" id="MobiDB-lite"/>
    </source>
</evidence>
<dbReference type="STRING" id="933084.A0A067P6A4"/>
<feature type="region of interest" description="Disordered" evidence="1">
    <location>
        <begin position="629"/>
        <end position="698"/>
    </location>
</feature>
<gene>
    <name evidence="2" type="ORF">JAAARDRAFT_51770</name>
</gene>
<dbReference type="EMBL" id="KL197787">
    <property type="protein sequence ID" value="KDQ49360.1"/>
    <property type="molecule type" value="Genomic_DNA"/>
</dbReference>
<feature type="compositionally biased region" description="Polar residues" evidence="1">
    <location>
        <begin position="234"/>
        <end position="252"/>
    </location>
</feature>
<feature type="region of interest" description="Disordered" evidence="1">
    <location>
        <begin position="1118"/>
        <end position="1156"/>
    </location>
</feature>
<feature type="compositionally biased region" description="Basic and acidic residues" evidence="1">
    <location>
        <begin position="689"/>
        <end position="698"/>
    </location>
</feature>
<feature type="compositionally biased region" description="Low complexity" evidence="1">
    <location>
        <begin position="1253"/>
        <end position="1337"/>
    </location>
</feature>
<feature type="compositionally biased region" description="Polar residues" evidence="1">
    <location>
        <begin position="84"/>
        <end position="96"/>
    </location>
</feature>
<feature type="region of interest" description="Disordered" evidence="1">
    <location>
        <begin position="1040"/>
        <end position="1098"/>
    </location>
</feature>
<name>A0A067P6A4_9AGAM</name>
<feature type="compositionally biased region" description="Polar residues" evidence="1">
    <location>
        <begin position="1062"/>
        <end position="1072"/>
    </location>
</feature>
<feature type="region of interest" description="Disordered" evidence="1">
    <location>
        <begin position="328"/>
        <end position="365"/>
    </location>
</feature>
<feature type="compositionally biased region" description="Polar residues" evidence="1">
    <location>
        <begin position="916"/>
        <end position="932"/>
    </location>
</feature>
<sequence>MCLDVAIETIVYPPSLNPQSQSLSEDEEEIVDKALQSGMSHVVYKGHGLPGLSAFQTLLSGVQSSKSFLEFGDDGLSGNGEHIQPTSQEALDSPSQDLSLYQSPNKCRTDALHYPRKLLVLTRMETGPTRDAEEQDSSNFTHRLYSDEKVIRFSTYGEVDPGPADYGHGAVLPMTKDESGWWTYAAPSHNISPTTNHQSYPTPHSGMFNETLSIPGSSSSLLHTHDGCDPAGCDQSTDNNRRLVSQEPSDSSHGAVINHPFGIQVLSTGVDGGTAVTEEGVAVKHPLLLLEDGVLGEGGPSLSRDAASQPVPTRRIGVMGKPLLERHRNAVSASSSNISESPYPKALLAPESSPGSGRLASSKLPVRSDRLRHRVPTPPWFSGDSLRPVSAEFSAPEIENSVPDQQAVSNGRFGAGETPCIHPTYPLIQSTTPMARPKPSANYTTSTFPLERFACISNSHSTILSSTQEADELPLHVTADRTVGVNLLNMTEQVDANEGTSALTALPPQALVLFDSTVHGSDSRLNHSLSMQATELVPLHTTDTFASSLPGPTSHVSLDICEGSSYLLQRELLNTQVGNQLPVLPTELIHPSPTGVVSVSPETWLAPKTVINDFLDSRSTGSLRPQVMDPGWSHLADPTHPSIVDAVPPASSSDLLDLHGSSNSPDSRSIGSLRTQGRAGVAASSHLPVEGDTHVDRDIAKESSSLERILRSEPHEKVVLVRPTLRRHHATSGKLPKLASLYKRSNTSFLRQNLLSKLKKGKAGPISSHHGQEPNEPHAPGSSTELQEPRPSVHNRSPLFLTLMERQMMPDMIPGQMMPSSDDDPNNYKGRHTRFSLSEFHLSDPTGPGLVPTPITDWAFGSPTSAKESSRGVFHGSLPLAATRLPSAPSSPTQNQANSLALGSNPGSGGPPITDWNPTDNDSEESQWLRTSHSLDPKGKGRDMSDVSEARIPDSSNLHDPRHPNPSALAFARTTSYHPSSMVDSFVSQEHPESLTSVADTTPKMLKTTSYHPSGMVDSFVSQECPGGLTFVADTTPETFKSAPSTFSQERPATSTSAASSRPEQSTPVQQLPTPPSDSDMDVDPPSQHDVPPTNGLPLDLARRLHRSLADITETLHKYMLPDPPKKPSPQQISEDDNVDESPRQIPKSRRSPGRKPLAVNEANAAVRKFLHAKSVLAVDLKLRWEDPLSSIWNMEVIWLLAGALHDEIKGGHYEVLKHQGWLEKKRAEVAKILRECLDRAKCSQSTLRSTVPPSLSSASPDSSSSPASDPTSSTSNSTSSANNPSPSTSNPMPSTSNSTPSTSDPTLSPSNPASSTPDPASSPSATDPVTSSSSRAAEARRNRRTSRRHSVYTRHTKKARLLASRGPEYKKSENALKRVGAGGTSDDETDDGLIPKSVRRVDLEWRAPGLGLMMRAIDSDNSHQWPSRRGNRSLPREPQARRAERGRVVHGLPTNWYSETWLASLSQSERDSLEMTPEEPIPVLILIMFASPLLNEGRSQGDSTRPCIFKQCSISMAT</sequence>
<proteinExistence type="predicted"/>
<feature type="compositionally biased region" description="Polar residues" evidence="1">
    <location>
        <begin position="665"/>
        <end position="675"/>
    </location>
</feature>
<evidence type="ECO:0000313" key="2">
    <source>
        <dbReference type="EMBL" id="KDQ49360.1"/>
    </source>
</evidence>
<feature type="compositionally biased region" description="Basic and acidic residues" evidence="1">
    <location>
        <begin position="1368"/>
        <end position="1377"/>
    </location>
</feature>
<feature type="compositionally biased region" description="Polar residues" evidence="1">
    <location>
        <begin position="1040"/>
        <end position="1052"/>
    </location>
</feature>
<feature type="compositionally biased region" description="Polar residues" evidence="1">
    <location>
        <begin position="888"/>
        <end position="902"/>
    </location>
</feature>